<feature type="domain" description="Long Rib" evidence="3">
    <location>
        <begin position="347"/>
        <end position="438"/>
    </location>
</feature>
<evidence type="ECO:0000259" key="3">
    <source>
        <dbReference type="Pfam" id="PF18957"/>
    </source>
</evidence>
<sequence length="961" mass="99814">MNPKKITAGTVALALGASALIAPNASALPSTFISPPGVSSNPGFLKCNVRFENSVSNTQPGQVEAETYQGITLGTSNNPANTVYRPWITVSSDGGRIVESASVELQVNNTSKPAKNLDFTLSSTSKGSYDVPNVDPKLPAQIDVTDLAPVAPRKVTVAPGGSLTSSGTLGIDANTDTQTWAWDVTVPSTQAADLSSITSRVDAEVAPWPMENDDCLPLTPSSTESKPIIADGTEYDTGITVANGSASDFARLSGAVSVGGKAIAGAKVRVDADGKVYVTLPKGATGDVDNDKPAHVSVELTANPRKETANHRYESYNSPQTLRVVGDNGIVTNQSPLFNADVPLAQFSPEYNSPQSAKPGNTINVSLKTQPGNVRGAAVDATYTVTGAPKGWTAEPAADGTLKVTAPATAKGGDTAEFTVEVAYPDGSVDTLTPVVKVVDFDATVTTPIYGEKFGKPGTEVTLTQNTKLPGGSTFTITPGQDLGEWKATVDEATGKITVTIPQGVKPGDTQTILVDVTYPDGSTDKKVPAKVIVLNQPGYGKVTDKPGETVTLPQTGKVVEGSTFEIAPKQDLGEWKPAVHPTTGKITVTIPQGAKPGDTQTILVNVTDPNGKTDEVPATVIVKTPQTPETPEKTGPSIIIVPGETKELTPKVIGGGGGDPSYKIQDGWKIPNGWTITVDPKTGDVSITAPKDATPGSTFEIPVEITFPSGKKEIQKVPVKVGEIAEGAIPFTPGQKDPLVVYVPKNADNGTDPKLPEGWTIVERGDNTFTIGVPEGTKPGTYELVFKTKDGAGEVKVLVEVKQPADGVVVAEQGSTDNLQKCFANMSSESNPLLWLVPLGLLIAIGAPLAGPIGEELGKAAANVSAQMNIPNPLADLGFGGERRPQPEWMTQIQIEANRLQAQFGPEVTQAAAIGLSLAGLAAGLGVLAALCKDGELPEWASSSTEGSSRKDEADKPAAE</sequence>
<dbReference type="Proteomes" id="UP000577408">
    <property type="component" value="Unassembled WGS sequence"/>
</dbReference>
<organism evidence="4 5">
    <name type="scientific">Corynebacterium wankanglinii</name>
    <dbReference type="NCBI Taxonomy" id="2735136"/>
    <lineage>
        <taxon>Bacteria</taxon>
        <taxon>Bacillati</taxon>
        <taxon>Actinomycetota</taxon>
        <taxon>Actinomycetes</taxon>
        <taxon>Mycobacteriales</taxon>
        <taxon>Corynebacteriaceae</taxon>
        <taxon>Corynebacterium</taxon>
    </lineage>
</organism>
<dbReference type="NCBIfam" id="NF038186">
    <property type="entry name" value="YPDG_rpt"/>
    <property type="match status" value="4"/>
</dbReference>
<dbReference type="RefSeq" id="WP_181191154.1">
    <property type="nucleotide sequence ID" value="NZ_JABFED010000001.1"/>
</dbReference>
<dbReference type="InterPro" id="IPR044055">
    <property type="entry name" value="RibLong"/>
</dbReference>
<feature type="signal peptide" evidence="2">
    <location>
        <begin position="1"/>
        <end position="27"/>
    </location>
</feature>
<feature type="domain" description="Long Rib" evidence="3">
    <location>
        <begin position="663"/>
        <end position="722"/>
    </location>
</feature>
<evidence type="ECO:0000256" key="1">
    <source>
        <dbReference type="SAM" id="MobiDB-lite"/>
    </source>
</evidence>
<protein>
    <recommendedName>
        <fullName evidence="3">Long Rib domain-containing protein</fullName>
    </recommendedName>
</protein>
<name>A0A7H0KAD0_9CORY</name>
<dbReference type="EMBL" id="JABFED010000001">
    <property type="protein sequence ID" value="MBA1836420.1"/>
    <property type="molecule type" value="Genomic_DNA"/>
</dbReference>
<feature type="domain" description="Long Rib" evidence="3">
    <location>
        <begin position="536"/>
        <end position="624"/>
    </location>
</feature>
<keyword evidence="2" id="KW-0732">Signal</keyword>
<dbReference type="AlphaFoldDB" id="A0A7H0KAD0"/>
<evidence type="ECO:0000313" key="4">
    <source>
        <dbReference type="EMBL" id="MBA1836420.1"/>
    </source>
</evidence>
<reference evidence="4 5" key="1">
    <citation type="submission" date="2020-05" db="EMBL/GenBank/DDBJ databases">
        <title>Descriptions of Corynebacterium xxxx sp. nov., Corynebacterium yyyy sp. nov. and Corynebacterium zzzz sp. nov.</title>
        <authorList>
            <person name="Zhang G."/>
        </authorList>
    </citation>
    <scope>NUCLEOTIDE SEQUENCE [LARGE SCALE GENOMIC DNA]</scope>
    <source>
        <strain evidence="5">zg-913</strain>
    </source>
</reference>
<evidence type="ECO:0000256" key="2">
    <source>
        <dbReference type="SAM" id="SignalP"/>
    </source>
</evidence>
<dbReference type="Pfam" id="PF18957">
    <property type="entry name" value="RibLong"/>
    <property type="match status" value="4"/>
</dbReference>
<accession>A0A7H0KAD0</accession>
<feature type="compositionally biased region" description="Basic and acidic residues" evidence="1">
    <location>
        <begin position="949"/>
        <end position="961"/>
    </location>
</feature>
<feature type="domain" description="Long Rib" evidence="3">
    <location>
        <begin position="444"/>
        <end position="534"/>
    </location>
</feature>
<proteinExistence type="predicted"/>
<feature type="chain" id="PRO_5043893485" description="Long Rib domain-containing protein" evidence="2">
    <location>
        <begin position="28"/>
        <end position="961"/>
    </location>
</feature>
<gene>
    <name evidence="4" type="ORF">HMA55_00545</name>
</gene>
<keyword evidence="5" id="KW-1185">Reference proteome</keyword>
<comment type="caution">
    <text evidence="4">The sequence shown here is derived from an EMBL/GenBank/DDBJ whole genome shotgun (WGS) entry which is preliminary data.</text>
</comment>
<evidence type="ECO:0000313" key="5">
    <source>
        <dbReference type="Proteomes" id="UP000577408"/>
    </source>
</evidence>
<feature type="region of interest" description="Disordered" evidence="1">
    <location>
        <begin position="940"/>
        <end position="961"/>
    </location>
</feature>